<gene>
    <name evidence="2" type="ORF">Q9L58_002742</name>
</gene>
<feature type="signal peptide" evidence="1">
    <location>
        <begin position="1"/>
        <end position="25"/>
    </location>
</feature>
<feature type="chain" id="PRO_5046539880" evidence="1">
    <location>
        <begin position="26"/>
        <end position="204"/>
    </location>
</feature>
<reference evidence="2 3" key="1">
    <citation type="submission" date="2024-02" db="EMBL/GenBank/DDBJ databases">
        <title>Discinaceae phylogenomics.</title>
        <authorList>
            <person name="Dirks A.C."/>
            <person name="James T.Y."/>
        </authorList>
    </citation>
    <scope>NUCLEOTIDE SEQUENCE [LARGE SCALE GENOMIC DNA]</scope>
    <source>
        <strain evidence="2 3">ACD0624</strain>
    </source>
</reference>
<accession>A0ABR3GQT9</accession>
<sequence>MKFIFLIPSLLSLLFIGSLPSQTAARLDPKDVDSRNIAHDTTKRRVNKYHRRDTPDIGNWALGKFPGDFSNSVAVARSFGWTYTGCDVQDTSPTYEDIINGVADHIAIKGDQLCTPKEPTTSHCTRIAVDLPANIYFCGNPGITISCSQLADIIVGLAGECAERLSGEFRVRGTVALFPSGAQLDYEKVSFVTVVGPNDNEISG</sequence>
<evidence type="ECO:0000313" key="2">
    <source>
        <dbReference type="EMBL" id="KAL0638285.1"/>
    </source>
</evidence>
<dbReference type="EMBL" id="JBBBZM010000024">
    <property type="protein sequence ID" value="KAL0638285.1"/>
    <property type="molecule type" value="Genomic_DNA"/>
</dbReference>
<keyword evidence="1" id="KW-0732">Signal</keyword>
<protein>
    <submittedName>
        <fullName evidence="2">Uncharacterized protein</fullName>
    </submittedName>
</protein>
<comment type="caution">
    <text evidence="2">The sequence shown here is derived from an EMBL/GenBank/DDBJ whole genome shotgun (WGS) entry which is preliminary data.</text>
</comment>
<evidence type="ECO:0000313" key="3">
    <source>
        <dbReference type="Proteomes" id="UP001447188"/>
    </source>
</evidence>
<dbReference type="Proteomes" id="UP001447188">
    <property type="component" value="Unassembled WGS sequence"/>
</dbReference>
<keyword evidence="3" id="KW-1185">Reference proteome</keyword>
<name>A0ABR3GQT9_9PEZI</name>
<organism evidence="2 3">
    <name type="scientific">Discina gigas</name>
    <dbReference type="NCBI Taxonomy" id="1032678"/>
    <lineage>
        <taxon>Eukaryota</taxon>
        <taxon>Fungi</taxon>
        <taxon>Dikarya</taxon>
        <taxon>Ascomycota</taxon>
        <taxon>Pezizomycotina</taxon>
        <taxon>Pezizomycetes</taxon>
        <taxon>Pezizales</taxon>
        <taxon>Discinaceae</taxon>
        <taxon>Discina</taxon>
    </lineage>
</organism>
<evidence type="ECO:0000256" key="1">
    <source>
        <dbReference type="SAM" id="SignalP"/>
    </source>
</evidence>
<proteinExistence type="predicted"/>